<protein>
    <recommendedName>
        <fullName evidence="5">Pentacotripeptide-repeat region of PRORP domain-containing protein</fullName>
    </recommendedName>
</protein>
<dbReference type="Proteomes" id="UP000649617">
    <property type="component" value="Unassembled WGS sequence"/>
</dbReference>
<comment type="caution">
    <text evidence="3">The sequence shown here is derived from an EMBL/GenBank/DDBJ whole genome shotgun (WGS) entry which is preliminary data.</text>
</comment>
<feature type="repeat" description="PPR" evidence="2">
    <location>
        <begin position="44"/>
        <end position="78"/>
    </location>
</feature>
<dbReference type="PANTHER" id="PTHR47447:SF17">
    <property type="entry name" value="OS12G0638900 PROTEIN"/>
    <property type="match status" value="1"/>
</dbReference>
<keyword evidence="1" id="KW-0677">Repeat</keyword>
<dbReference type="PANTHER" id="PTHR47447">
    <property type="entry name" value="OS03G0856100 PROTEIN"/>
    <property type="match status" value="1"/>
</dbReference>
<dbReference type="NCBIfam" id="TIGR00756">
    <property type="entry name" value="PPR"/>
    <property type="match status" value="1"/>
</dbReference>
<dbReference type="InterPro" id="IPR011990">
    <property type="entry name" value="TPR-like_helical_dom_sf"/>
</dbReference>
<dbReference type="Pfam" id="PF01535">
    <property type="entry name" value="PPR"/>
    <property type="match status" value="1"/>
</dbReference>
<proteinExistence type="predicted"/>
<accession>A0A812M7A4</accession>
<dbReference type="OrthoDB" id="417601at2759"/>
<feature type="repeat" description="PPR" evidence="2">
    <location>
        <begin position="79"/>
        <end position="114"/>
    </location>
</feature>
<dbReference type="AlphaFoldDB" id="A0A812M7A4"/>
<dbReference type="PROSITE" id="PS51375">
    <property type="entry name" value="PPR"/>
    <property type="match status" value="3"/>
</dbReference>
<feature type="repeat" description="PPR" evidence="2">
    <location>
        <begin position="115"/>
        <end position="149"/>
    </location>
</feature>
<evidence type="ECO:0000313" key="4">
    <source>
        <dbReference type="Proteomes" id="UP000649617"/>
    </source>
</evidence>
<evidence type="ECO:0000256" key="1">
    <source>
        <dbReference type="ARBA" id="ARBA00022737"/>
    </source>
</evidence>
<organism evidence="3 4">
    <name type="scientific">Symbiodinium pilosum</name>
    <name type="common">Dinoflagellate</name>
    <dbReference type="NCBI Taxonomy" id="2952"/>
    <lineage>
        <taxon>Eukaryota</taxon>
        <taxon>Sar</taxon>
        <taxon>Alveolata</taxon>
        <taxon>Dinophyceae</taxon>
        <taxon>Suessiales</taxon>
        <taxon>Symbiodiniaceae</taxon>
        <taxon>Symbiodinium</taxon>
    </lineage>
</organism>
<dbReference type="Pfam" id="PF13041">
    <property type="entry name" value="PPR_2"/>
    <property type="match status" value="1"/>
</dbReference>
<keyword evidence="4" id="KW-1185">Reference proteome</keyword>
<dbReference type="InterPro" id="IPR002885">
    <property type="entry name" value="PPR_rpt"/>
</dbReference>
<reference evidence="3" key="1">
    <citation type="submission" date="2021-02" db="EMBL/GenBank/DDBJ databases">
        <authorList>
            <person name="Dougan E. K."/>
            <person name="Rhodes N."/>
            <person name="Thang M."/>
            <person name="Chan C."/>
        </authorList>
    </citation>
    <scope>NUCLEOTIDE SEQUENCE</scope>
</reference>
<evidence type="ECO:0000256" key="2">
    <source>
        <dbReference type="PROSITE-ProRule" id="PRU00708"/>
    </source>
</evidence>
<evidence type="ECO:0008006" key="5">
    <source>
        <dbReference type="Google" id="ProtNLM"/>
    </source>
</evidence>
<sequence>MRKSTFRPQLLNYNELISAAANMHDVNSAVAWFDHLEKENLQPNVISFNAVLSAAAKKGALDISVALYHRMEAASVQPDSYTFNTLISAGARAGSGISAAGEWLQIMKSACIKPNEATYNALMDVAAKHQESLAAERWFGELVAEGWRPSAVSWKTLVAASVNCGDLPSAEKSLKAMAANNFQPDAALCFKEL</sequence>
<dbReference type="Gene3D" id="1.25.40.10">
    <property type="entry name" value="Tetratricopeptide repeat domain"/>
    <property type="match status" value="2"/>
</dbReference>
<gene>
    <name evidence="3" type="ORF">SPIL2461_LOCUS5318</name>
</gene>
<dbReference type="EMBL" id="CAJNIZ010007458">
    <property type="protein sequence ID" value="CAE7258153.1"/>
    <property type="molecule type" value="Genomic_DNA"/>
</dbReference>
<name>A0A812M7A4_SYMPI</name>
<evidence type="ECO:0000313" key="3">
    <source>
        <dbReference type="EMBL" id="CAE7258153.1"/>
    </source>
</evidence>